<reference evidence="3 4" key="1">
    <citation type="journal article" date="2015" name="Proc. Natl. Acad. Sci. U.S.A.">
        <title>The resurrection genome of Boea hygrometrica: A blueprint for survival of dehydration.</title>
        <authorList>
            <person name="Xiao L."/>
            <person name="Yang G."/>
            <person name="Zhang L."/>
            <person name="Yang X."/>
            <person name="Zhao S."/>
            <person name="Ji Z."/>
            <person name="Zhou Q."/>
            <person name="Hu M."/>
            <person name="Wang Y."/>
            <person name="Chen M."/>
            <person name="Xu Y."/>
            <person name="Jin H."/>
            <person name="Xiao X."/>
            <person name="Hu G."/>
            <person name="Bao F."/>
            <person name="Hu Y."/>
            <person name="Wan P."/>
            <person name="Li L."/>
            <person name="Deng X."/>
            <person name="Kuang T."/>
            <person name="Xiang C."/>
            <person name="Zhu J.K."/>
            <person name="Oliver M.J."/>
            <person name="He Y."/>
        </authorList>
    </citation>
    <scope>NUCLEOTIDE SEQUENCE [LARGE SCALE GENOMIC DNA]</scope>
    <source>
        <strain evidence="4">cv. XS01</strain>
    </source>
</reference>
<evidence type="ECO:0000256" key="2">
    <source>
        <dbReference type="SAM" id="Phobius"/>
    </source>
</evidence>
<keyword evidence="2" id="KW-1133">Transmembrane helix</keyword>
<evidence type="ECO:0000256" key="1">
    <source>
        <dbReference type="SAM" id="MobiDB-lite"/>
    </source>
</evidence>
<accession>A0A2Z6ZYX3</accession>
<organism evidence="3 4">
    <name type="scientific">Dorcoceras hygrometricum</name>
    <dbReference type="NCBI Taxonomy" id="472368"/>
    <lineage>
        <taxon>Eukaryota</taxon>
        <taxon>Viridiplantae</taxon>
        <taxon>Streptophyta</taxon>
        <taxon>Embryophyta</taxon>
        <taxon>Tracheophyta</taxon>
        <taxon>Spermatophyta</taxon>
        <taxon>Magnoliopsida</taxon>
        <taxon>eudicotyledons</taxon>
        <taxon>Gunneridae</taxon>
        <taxon>Pentapetalae</taxon>
        <taxon>asterids</taxon>
        <taxon>lamiids</taxon>
        <taxon>Lamiales</taxon>
        <taxon>Gesneriaceae</taxon>
        <taxon>Didymocarpoideae</taxon>
        <taxon>Trichosporeae</taxon>
        <taxon>Loxocarpinae</taxon>
        <taxon>Dorcoceras</taxon>
    </lineage>
</organism>
<protein>
    <submittedName>
        <fullName evidence="3">Uncharacterized protein</fullName>
    </submittedName>
</protein>
<dbReference type="OrthoDB" id="690068at2759"/>
<name>A0A2Z6ZYX3_9LAMI</name>
<evidence type="ECO:0000313" key="4">
    <source>
        <dbReference type="Proteomes" id="UP000250235"/>
    </source>
</evidence>
<proteinExistence type="predicted"/>
<evidence type="ECO:0000313" key="3">
    <source>
        <dbReference type="EMBL" id="KZV14454.1"/>
    </source>
</evidence>
<keyword evidence="2" id="KW-0812">Transmembrane</keyword>
<dbReference type="EMBL" id="KV020550">
    <property type="protein sequence ID" value="KZV14454.1"/>
    <property type="molecule type" value="Genomic_DNA"/>
</dbReference>
<dbReference type="Proteomes" id="UP000250235">
    <property type="component" value="Unassembled WGS sequence"/>
</dbReference>
<keyword evidence="2" id="KW-0472">Membrane</keyword>
<feature type="transmembrane region" description="Helical" evidence="2">
    <location>
        <begin position="95"/>
        <end position="116"/>
    </location>
</feature>
<sequence length="270" mass="30193">MFEGSYQGWSQELTKLAPWKINSRSGESFLDQNQHERHASGHEDNGVLNPPIDPAIAIRIMAREMSVGNEEEDNATRGTSRLQRNGRNGPNSIEVAFITSAAAIFSVLIALIVLICDMETEEPAIPKIRGLESQGLPTTRITKGMTEEQVLATLPKGRPFRRILVANKHEELKKLLRPARESFTPLYSGIYYALRWAFILLRSGFDYSNQLNNGNLFSRLVRGSARAFIIFSWEMVSHSARGFIVAGSGICYLLRKLLRHVIGSAPEPII</sequence>
<feature type="region of interest" description="Disordered" evidence="1">
    <location>
        <begin position="67"/>
        <end position="86"/>
    </location>
</feature>
<keyword evidence="4" id="KW-1185">Reference proteome</keyword>
<feature type="compositionally biased region" description="Polar residues" evidence="1">
    <location>
        <begin position="76"/>
        <end position="86"/>
    </location>
</feature>
<gene>
    <name evidence="3" type="ORF">F511_43089</name>
</gene>
<dbReference type="AlphaFoldDB" id="A0A2Z6ZYX3"/>